<name>A0A4P7NVS3_PYROR</name>
<dbReference type="AlphaFoldDB" id="A0A4P7NVS3"/>
<organism evidence="3 4">
    <name type="scientific">Pyricularia oryzae</name>
    <name type="common">Rice blast fungus</name>
    <name type="synonym">Magnaporthe oryzae</name>
    <dbReference type="NCBI Taxonomy" id="318829"/>
    <lineage>
        <taxon>Eukaryota</taxon>
        <taxon>Fungi</taxon>
        <taxon>Dikarya</taxon>
        <taxon>Ascomycota</taxon>
        <taxon>Pezizomycotina</taxon>
        <taxon>Sordariomycetes</taxon>
        <taxon>Sordariomycetidae</taxon>
        <taxon>Magnaporthales</taxon>
        <taxon>Pyriculariaceae</taxon>
        <taxon>Pyricularia</taxon>
    </lineage>
</organism>
<dbReference type="Proteomes" id="UP000294847">
    <property type="component" value="Chromosome 7"/>
</dbReference>
<evidence type="ECO:0000256" key="2">
    <source>
        <dbReference type="SAM" id="MobiDB-lite"/>
    </source>
</evidence>
<evidence type="ECO:0000313" key="3">
    <source>
        <dbReference type="EMBL" id="QBZ66620.1"/>
    </source>
</evidence>
<feature type="region of interest" description="Disordered" evidence="2">
    <location>
        <begin position="223"/>
        <end position="256"/>
    </location>
</feature>
<feature type="compositionally biased region" description="Polar residues" evidence="2">
    <location>
        <begin position="223"/>
        <end position="242"/>
    </location>
</feature>
<sequence>MSQPDGLQQNLLLATLPSARRGPTNSKLHSSKPVANLSDAVVKDDRPLDNAAEATASVDTASTISQRNVAPKRKRKAPYQLPLDLKRNMVGSKSASNLEDTTIETQALETILAEIASQKLNFRRHLMAELQLLRQEEGEKALLRLAYEGVKQQLQKKDLEVIELQKKLDAKESAQTVKMIASRDQGMLPLNSNVQTVTRSSSTVKGCEVGHRGNMQANAATQPHLQNGMRNSESSYPQQTAAGGNRNKTFRFINVR</sequence>
<evidence type="ECO:0000256" key="1">
    <source>
        <dbReference type="SAM" id="Coils"/>
    </source>
</evidence>
<gene>
    <name evidence="3" type="ORF">PoMZ_13603</name>
</gene>
<feature type="compositionally biased region" description="Polar residues" evidence="2">
    <location>
        <begin position="57"/>
        <end position="68"/>
    </location>
</feature>
<dbReference type="EMBL" id="CP034210">
    <property type="protein sequence ID" value="QBZ66620.1"/>
    <property type="molecule type" value="Genomic_DNA"/>
</dbReference>
<protein>
    <submittedName>
        <fullName evidence="3">Uncharacterized protein</fullName>
    </submittedName>
</protein>
<keyword evidence="1" id="KW-0175">Coiled coil</keyword>
<evidence type="ECO:0000313" key="4">
    <source>
        <dbReference type="Proteomes" id="UP000294847"/>
    </source>
</evidence>
<feature type="coiled-coil region" evidence="1">
    <location>
        <begin position="147"/>
        <end position="174"/>
    </location>
</feature>
<reference evidence="3 4" key="1">
    <citation type="journal article" date="2019" name="Mol. Biol. Evol.">
        <title>Blast fungal genomes show frequent chromosomal changes, gene gains and losses, and effector gene turnover.</title>
        <authorList>
            <person name="Gomez Luciano L.B."/>
            <person name="Jason Tsai I."/>
            <person name="Chuma I."/>
            <person name="Tosa Y."/>
            <person name="Chen Y.H."/>
            <person name="Li J.Y."/>
            <person name="Li M.Y."/>
            <person name="Jade Lu M.Y."/>
            <person name="Nakayashiki H."/>
            <person name="Li W.H."/>
        </authorList>
    </citation>
    <scope>NUCLEOTIDE SEQUENCE [LARGE SCALE GENOMIC DNA]</scope>
    <source>
        <strain evidence="3">MZ5-1-6</strain>
    </source>
</reference>
<proteinExistence type="predicted"/>
<accession>A0A4P7NVS3</accession>
<feature type="region of interest" description="Disordered" evidence="2">
    <location>
        <begin position="54"/>
        <end position="75"/>
    </location>
</feature>
<feature type="region of interest" description="Disordered" evidence="2">
    <location>
        <begin position="16"/>
        <end position="38"/>
    </location>
</feature>